<evidence type="ECO:0000313" key="2">
    <source>
        <dbReference type="EMBL" id="MCA2016191.1"/>
    </source>
</evidence>
<protein>
    <submittedName>
        <fullName evidence="2">Uncharacterized protein</fullName>
    </submittedName>
</protein>
<evidence type="ECO:0000313" key="3">
    <source>
        <dbReference type="Proteomes" id="UP001199044"/>
    </source>
</evidence>
<keyword evidence="3" id="KW-1185">Reference proteome</keyword>
<evidence type="ECO:0000256" key="1">
    <source>
        <dbReference type="SAM" id="SignalP"/>
    </source>
</evidence>
<gene>
    <name evidence="2" type="ORF">LDJ79_08725</name>
</gene>
<dbReference type="RefSeq" id="WP_156430632.1">
    <property type="nucleotide sequence ID" value="NZ_AP014636.1"/>
</dbReference>
<sequence>MMKKLATLFALTALSSAFAVSASAADLQVHVFSHANKATLTVTKDGQPLANYPVEVQGLNTAENTGNNVTAANGSVTVTNYDNQAQRVKFIVNDENGQPIVAQRFLGRDS</sequence>
<name>A0ABS7YMU7_9VIBR</name>
<keyword evidence="1" id="KW-0732">Signal</keyword>
<feature type="signal peptide" evidence="1">
    <location>
        <begin position="1"/>
        <end position="24"/>
    </location>
</feature>
<accession>A0ABS7YMU7</accession>
<organism evidence="2 3">
    <name type="scientific">Vibrio tritonius</name>
    <dbReference type="NCBI Taxonomy" id="1435069"/>
    <lineage>
        <taxon>Bacteria</taxon>
        <taxon>Pseudomonadati</taxon>
        <taxon>Pseudomonadota</taxon>
        <taxon>Gammaproteobacteria</taxon>
        <taxon>Vibrionales</taxon>
        <taxon>Vibrionaceae</taxon>
        <taxon>Vibrio</taxon>
    </lineage>
</organism>
<reference evidence="3" key="1">
    <citation type="submission" date="2023-07" db="EMBL/GenBank/DDBJ databases">
        <title>Molecular identification of indigenous halophilic bacteria isolated from red sea cost, biodegradation of synthetic dyes and assessment of degraded metabolite toxicity.</title>
        <authorList>
            <person name="Chaieb K."/>
            <person name="Altayb H.N."/>
        </authorList>
    </citation>
    <scope>NUCLEOTIDE SEQUENCE [LARGE SCALE GENOMIC DNA]</scope>
    <source>
        <strain evidence="3">K20</strain>
    </source>
</reference>
<dbReference type="EMBL" id="JAIWIU010000051">
    <property type="protein sequence ID" value="MCA2016191.1"/>
    <property type="molecule type" value="Genomic_DNA"/>
</dbReference>
<proteinExistence type="predicted"/>
<dbReference type="Proteomes" id="UP001199044">
    <property type="component" value="Unassembled WGS sequence"/>
</dbReference>
<feature type="chain" id="PRO_5046504800" evidence="1">
    <location>
        <begin position="25"/>
        <end position="110"/>
    </location>
</feature>
<comment type="caution">
    <text evidence="2">The sequence shown here is derived from an EMBL/GenBank/DDBJ whole genome shotgun (WGS) entry which is preliminary data.</text>
</comment>